<evidence type="ECO:0000256" key="3">
    <source>
        <dbReference type="ARBA" id="ARBA00004496"/>
    </source>
</evidence>
<evidence type="ECO:0000313" key="17">
    <source>
        <dbReference type="Proteomes" id="UP000055136"/>
    </source>
</evidence>
<dbReference type="InterPro" id="IPR036618">
    <property type="entry name" value="PtsI_HPr-bd_sf"/>
</dbReference>
<dbReference type="Gene3D" id="1.10.274.10">
    <property type="entry name" value="PtsI, HPr-binding domain"/>
    <property type="match status" value="1"/>
</dbReference>
<dbReference type="Pfam" id="PF01590">
    <property type="entry name" value="GAF"/>
    <property type="match status" value="1"/>
</dbReference>
<comment type="catalytic activity">
    <reaction evidence="1">
        <text>L-histidyl-[protein] + phosphoenolpyruvate = N(pros)-phospho-L-histidyl-[protein] + pyruvate</text>
        <dbReference type="Rhea" id="RHEA:23880"/>
        <dbReference type="Rhea" id="RHEA-COMP:9745"/>
        <dbReference type="Rhea" id="RHEA-COMP:9746"/>
        <dbReference type="ChEBI" id="CHEBI:15361"/>
        <dbReference type="ChEBI" id="CHEBI:29979"/>
        <dbReference type="ChEBI" id="CHEBI:58702"/>
        <dbReference type="ChEBI" id="CHEBI:64837"/>
        <dbReference type="EC" id="2.7.3.9"/>
    </reaction>
</comment>
<dbReference type="SUPFAM" id="SSF51621">
    <property type="entry name" value="Phosphoenolpyruvate/pyruvate domain"/>
    <property type="match status" value="1"/>
</dbReference>
<dbReference type="InterPro" id="IPR008731">
    <property type="entry name" value="PTS_EIN"/>
</dbReference>
<dbReference type="PANTHER" id="PTHR46244:SF1">
    <property type="entry name" value="PHOSPHOENOLPYRUVATE-DEPENDENT PHOSPHOTRANSFERASE SYSTEM"/>
    <property type="match status" value="1"/>
</dbReference>
<keyword evidence="6" id="KW-0813">Transport</keyword>
<dbReference type="InterPro" id="IPR000121">
    <property type="entry name" value="PEP_util_C"/>
</dbReference>
<dbReference type="InterPro" id="IPR008279">
    <property type="entry name" value="PEP-util_enz_mobile_dom"/>
</dbReference>
<dbReference type="EC" id="2.7.3.9" evidence="5"/>
<evidence type="ECO:0000256" key="6">
    <source>
        <dbReference type="ARBA" id="ARBA00022448"/>
    </source>
</evidence>
<evidence type="ECO:0000256" key="7">
    <source>
        <dbReference type="ARBA" id="ARBA00022490"/>
    </source>
</evidence>
<keyword evidence="13" id="KW-0460">Magnesium</keyword>
<keyword evidence="9" id="KW-0808">Transferase</keyword>
<dbReference type="GO" id="GO:0016301">
    <property type="term" value="F:kinase activity"/>
    <property type="evidence" value="ECO:0007669"/>
    <property type="project" value="UniProtKB-KW"/>
</dbReference>
<keyword evidence="8" id="KW-0762">Sugar transport</keyword>
<dbReference type="Pfam" id="PF05524">
    <property type="entry name" value="PEP-utilisers_N"/>
    <property type="match status" value="1"/>
</dbReference>
<comment type="subcellular location">
    <subcellularLocation>
        <location evidence="3">Cytoplasm</location>
    </subcellularLocation>
</comment>
<keyword evidence="14" id="KW-0175">Coiled coil</keyword>
<dbReference type="NCBIfam" id="NF008283">
    <property type="entry name" value="PRK11061.1"/>
    <property type="match status" value="1"/>
</dbReference>
<evidence type="ECO:0000256" key="5">
    <source>
        <dbReference type="ARBA" id="ARBA00012232"/>
    </source>
</evidence>
<dbReference type="Gene3D" id="3.50.30.10">
    <property type="entry name" value="Phosphohistidine domain"/>
    <property type="match status" value="1"/>
</dbReference>
<dbReference type="AlphaFoldDB" id="A0A0S2TB26"/>
<dbReference type="NCBIfam" id="TIGR01417">
    <property type="entry name" value="PTS_I_fam"/>
    <property type="match status" value="1"/>
</dbReference>
<reference evidence="16" key="1">
    <citation type="submission" date="2015-10" db="EMBL/GenBank/DDBJ databases">
        <title>Description of Candidatus Tenderia electrophaga gen. nov, sp. nov., an Uncultivated Electroautotroph from a Biocathode Enrichment.</title>
        <authorList>
            <person name="Eddie B.J."/>
            <person name="Malanoski A.P."/>
            <person name="Wang Z."/>
            <person name="Hall R.J."/>
            <person name="Oh S.D."/>
            <person name="Heiner C."/>
            <person name="Lin B."/>
            <person name="Strycharz-Glaven S.M."/>
        </authorList>
    </citation>
    <scope>NUCLEOTIDE SEQUENCE [LARGE SCALE GENOMIC DNA]</scope>
    <source>
        <strain evidence="16">NRL1</strain>
    </source>
</reference>
<comment type="similarity">
    <text evidence="4">Belongs to the PEP-utilizing enzyme family.</text>
</comment>
<feature type="domain" description="GAF" evidence="15">
    <location>
        <begin position="17"/>
        <end position="164"/>
    </location>
</feature>
<dbReference type="GO" id="GO:0005737">
    <property type="term" value="C:cytoplasm"/>
    <property type="evidence" value="ECO:0007669"/>
    <property type="project" value="UniProtKB-SubCell"/>
</dbReference>
<evidence type="ECO:0000256" key="14">
    <source>
        <dbReference type="SAM" id="Coils"/>
    </source>
</evidence>
<dbReference type="InterPro" id="IPR015813">
    <property type="entry name" value="Pyrv/PenolPyrv_kinase-like_dom"/>
</dbReference>
<gene>
    <name evidence="16" type="ORF">Tel_03925</name>
</gene>
<dbReference type="STRING" id="1748243.Tel_03925"/>
<protein>
    <recommendedName>
        <fullName evidence="5">phosphoenolpyruvate--protein phosphotransferase</fullName>
        <ecNumber evidence="5">2.7.3.9</ecNumber>
    </recommendedName>
</protein>
<feature type="coiled-coil region" evidence="14">
    <location>
        <begin position="207"/>
        <end position="234"/>
    </location>
</feature>
<dbReference type="SUPFAM" id="SSF52009">
    <property type="entry name" value="Phosphohistidine domain"/>
    <property type="match status" value="1"/>
</dbReference>
<evidence type="ECO:0000256" key="13">
    <source>
        <dbReference type="ARBA" id="ARBA00022842"/>
    </source>
</evidence>
<evidence type="ECO:0000313" key="16">
    <source>
        <dbReference type="EMBL" id="ALP52357.1"/>
    </source>
</evidence>
<evidence type="ECO:0000256" key="2">
    <source>
        <dbReference type="ARBA" id="ARBA00001946"/>
    </source>
</evidence>
<dbReference type="Gene3D" id="3.30.450.40">
    <property type="match status" value="1"/>
</dbReference>
<evidence type="ECO:0000256" key="8">
    <source>
        <dbReference type="ARBA" id="ARBA00022597"/>
    </source>
</evidence>
<dbReference type="InterPro" id="IPR040442">
    <property type="entry name" value="Pyrv_kinase-like_dom_sf"/>
</dbReference>
<dbReference type="InterPro" id="IPR006318">
    <property type="entry name" value="PTS_EI-like"/>
</dbReference>
<evidence type="ECO:0000256" key="9">
    <source>
        <dbReference type="ARBA" id="ARBA00022679"/>
    </source>
</evidence>
<evidence type="ECO:0000256" key="4">
    <source>
        <dbReference type="ARBA" id="ARBA00007837"/>
    </source>
</evidence>
<dbReference type="Pfam" id="PF02896">
    <property type="entry name" value="PEP-utilizers_C"/>
    <property type="match status" value="1"/>
</dbReference>
<dbReference type="GO" id="GO:0008965">
    <property type="term" value="F:phosphoenolpyruvate-protein phosphotransferase activity"/>
    <property type="evidence" value="ECO:0007669"/>
    <property type="project" value="UniProtKB-EC"/>
</dbReference>
<accession>A0A0S2TB26</accession>
<organism evidence="16 17">
    <name type="scientific">Candidatus Tenderia electrophaga</name>
    <dbReference type="NCBI Taxonomy" id="1748243"/>
    <lineage>
        <taxon>Bacteria</taxon>
        <taxon>Pseudomonadati</taxon>
        <taxon>Pseudomonadota</taxon>
        <taxon>Gammaproteobacteria</taxon>
        <taxon>Candidatus Tenderiales</taxon>
        <taxon>Candidatus Tenderiaceae</taxon>
        <taxon>Candidatus Tenderia</taxon>
    </lineage>
</organism>
<comment type="cofactor">
    <cofactor evidence="2">
        <name>Mg(2+)</name>
        <dbReference type="ChEBI" id="CHEBI:18420"/>
    </cofactor>
</comment>
<dbReference type="InterPro" id="IPR050499">
    <property type="entry name" value="PEP-utilizing_PTS_enzyme"/>
</dbReference>
<dbReference type="InterPro" id="IPR036637">
    <property type="entry name" value="Phosphohistidine_dom_sf"/>
</dbReference>
<dbReference type="SMART" id="SM00065">
    <property type="entry name" value="GAF"/>
    <property type="match status" value="1"/>
</dbReference>
<keyword evidence="7" id="KW-0963">Cytoplasm</keyword>
<dbReference type="Pfam" id="PF00391">
    <property type="entry name" value="PEP-utilizers"/>
    <property type="match status" value="1"/>
</dbReference>
<dbReference type="PRINTS" id="PR01736">
    <property type="entry name" value="PHPHTRNFRASE"/>
</dbReference>
<dbReference type="EMBL" id="CP013099">
    <property type="protein sequence ID" value="ALP52357.1"/>
    <property type="molecule type" value="Genomic_DNA"/>
</dbReference>
<evidence type="ECO:0000256" key="11">
    <source>
        <dbReference type="ARBA" id="ARBA00022723"/>
    </source>
</evidence>
<dbReference type="InterPro" id="IPR029016">
    <property type="entry name" value="GAF-like_dom_sf"/>
</dbReference>
<keyword evidence="11" id="KW-0479">Metal-binding</keyword>
<dbReference type="InterPro" id="IPR003018">
    <property type="entry name" value="GAF"/>
</dbReference>
<keyword evidence="17" id="KW-1185">Reference proteome</keyword>
<dbReference type="SUPFAM" id="SSF55781">
    <property type="entry name" value="GAF domain-like"/>
    <property type="match status" value="1"/>
</dbReference>
<dbReference type="GO" id="GO:0046872">
    <property type="term" value="F:metal ion binding"/>
    <property type="evidence" value="ECO:0007669"/>
    <property type="project" value="UniProtKB-KW"/>
</dbReference>
<name>A0A0S2TB26_9GAMM</name>
<dbReference type="GO" id="GO:0009401">
    <property type="term" value="P:phosphoenolpyruvate-dependent sugar phosphotransferase system"/>
    <property type="evidence" value="ECO:0007669"/>
    <property type="project" value="UniProtKB-KW"/>
</dbReference>
<evidence type="ECO:0000256" key="12">
    <source>
        <dbReference type="ARBA" id="ARBA00022777"/>
    </source>
</evidence>
<evidence type="ECO:0000256" key="1">
    <source>
        <dbReference type="ARBA" id="ARBA00000683"/>
    </source>
</evidence>
<dbReference type="Proteomes" id="UP000055136">
    <property type="component" value="Chromosome"/>
</dbReference>
<keyword evidence="10" id="KW-0598">Phosphotransferase system</keyword>
<sequence>MLNILHRVIQEVSQADNLERALSIIVKRVKEAMQVDVCSAYLCNEGQQRHILMATDGLNPKAVGHAGLMFGEGLVSLVAERAETVNLDNAPDHPRFHFLHGTDEQAFHAFMGAPIIHHRKVLGVLVVQQRARRKFEEDETAFLLTVAAQLAGAIAHAEVSGGIARLMTDFNDGVSLAGLPGSAGVGIGTGLVVYPPADLDAVPDRTVEDVEAEVEVFREAVSLAQADIRELQARLSTALSDEDQALFDAYLQMLGSTSMTDQVISRIRAGSWASGALRATIKEHVQVFENMDDPYMRERAEDVRDLGRRILRFIQKGRHKPPPYPERTVLVGDEITATMLAEAPVDRLVGVISAKGSTSSHVAILSRALGIPAVVGVKDLPVARLEGQPLIADGYNGRVYVAPSAHVRQEYERLAREEAQMTADLAELRELPAETPDGYRIPLYANTGLLSDITPSLLSGAEGIGLYRTEFPFMVRDRFPGEDEQFRIYRQVIESFAPRPVVMRTLDVGGDKALPYFPIKEDNPFLGWRGIRITLDHPELFLVQVRAMLRAGDGSDRLRILLPMISSISELDEALGLIRQGYDELLADGEEVARPQVGVMIEVPSLIYQIEAVAKRVDFVSIGSNDLTQYLLAVDRNNANVAELYDSLSPAVIMAIRQVIEGAARHQCPVSVCGEMAGDPRAVLVLLALGVDSLSMSASSLLRIKWVIRKVARARAQELLAAVLTMESAKDIRQYLDTALIEAGLGGLVRAGNK</sequence>
<evidence type="ECO:0000256" key="10">
    <source>
        <dbReference type="ARBA" id="ARBA00022683"/>
    </source>
</evidence>
<dbReference type="KEGG" id="tee:Tel_03925"/>
<evidence type="ECO:0000259" key="15">
    <source>
        <dbReference type="SMART" id="SM00065"/>
    </source>
</evidence>
<proteinExistence type="inferred from homology"/>
<dbReference type="PANTHER" id="PTHR46244">
    <property type="entry name" value="PHOSPHOENOLPYRUVATE-PROTEIN PHOSPHOTRANSFERASE"/>
    <property type="match status" value="1"/>
</dbReference>
<dbReference type="PROSITE" id="PS00742">
    <property type="entry name" value="PEP_ENZYMES_2"/>
    <property type="match status" value="1"/>
</dbReference>
<dbReference type="InterPro" id="IPR023151">
    <property type="entry name" value="PEP_util_CS"/>
</dbReference>
<dbReference type="Gene3D" id="3.20.20.60">
    <property type="entry name" value="Phosphoenolpyruvate-binding domains"/>
    <property type="match status" value="1"/>
</dbReference>
<dbReference type="SUPFAM" id="SSF47831">
    <property type="entry name" value="Enzyme I of the PEP:sugar phosphotransferase system HPr-binding (sub)domain"/>
    <property type="match status" value="1"/>
</dbReference>
<keyword evidence="12" id="KW-0418">Kinase</keyword>